<dbReference type="AlphaFoldDB" id="A0A6G7J617"/>
<dbReference type="RefSeq" id="WP_166249357.1">
    <property type="nucleotide sequence ID" value="NZ_CP049616.1"/>
</dbReference>
<feature type="chain" id="PRO_5026288745" evidence="2">
    <location>
        <begin position="19"/>
        <end position="218"/>
    </location>
</feature>
<dbReference type="SUPFAM" id="SSF56925">
    <property type="entry name" value="OMPA-like"/>
    <property type="match status" value="1"/>
</dbReference>
<feature type="signal peptide" evidence="2">
    <location>
        <begin position="1"/>
        <end position="18"/>
    </location>
</feature>
<dbReference type="Gene3D" id="2.40.160.20">
    <property type="match status" value="1"/>
</dbReference>
<accession>A0A6G7J617</accession>
<organism evidence="4 5">
    <name type="scientific">Flagellimonas oceani</name>
    <dbReference type="NCBI Taxonomy" id="2698672"/>
    <lineage>
        <taxon>Bacteria</taxon>
        <taxon>Pseudomonadati</taxon>
        <taxon>Bacteroidota</taxon>
        <taxon>Flavobacteriia</taxon>
        <taxon>Flavobacteriales</taxon>
        <taxon>Flavobacteriaceae</taxon>
        <taxon>Flagellimonas</taxon>
    </lineage>
</organism>
<evidence type="ECO:0000313" key="4">
    <source>
        <dbReference type="EMBL" id="QII45974.1"/>
    </source>
</evidence>
<evidence type="ECO:0000259" key="3">
    <source>
        <dbReference type="Pfam" id="PF13505"/>
    </source>
</evidence>
<protein>
    <submittedName>
        <fullName evidence="4">Porin family protein</fullName>
    </submittedName>
</protein>
<keyword evidence="5" id="KW-1185">Reference proteome</keyword>
<dbReference type="EMBL" id="CP049616">
    <property type="protein sequence ID" value="QII45974.1"/>
    <property type="molecule type" value="Genomic_DNA"/>
</dbReference>
<feature type="domain" description="Outer membrane protein beta-barrel" evidence="3">
    <location>
        <begin position="7"/>
        <end position="218"/>
    </location>
</feature>
<dbReference type="KEGG" id="mut:GVT53_15255"/>
<keyword evidence="1 2" id="KW-0732">Signal</keyword>
<evidence type="ECO:0000256" key="1">
    <source>
        <dbReference type="ARBA" id="ARBA00022729"/>
    </source>
</evidence>
<dbReference type="Pfam" id="PF13505">
    <property type="entry name" value="OMP_b-brl"/>
    <property type="match status" value="1"/>
</dbReference>
<dbReference type="InterPro" id="IPR027385">
    <property type="entry name" value="Beta-barrel_OMP"/>
</dbReference>
<dbReference type="Proteomes" id="UP000502928">
    <property type="component" value="Chromosome"/>
</dbReference>
<evidence type="ECO:0000256" key="2">
    <source>
        <dbReference type="SAM" id="SignalP"/>
    </source>
</evidence>
<dbReference type="InterPro" id="IPR011250">
    <property type="entry name" value="OMP/PagP_B-barrel"/>
</dbReference>
<sequence length="218" mass="24502">MKRVLFFALLLGFATIQAQNSDEDKRTIPKGTWNLGVDANLNSYSSESQGDASSIETDRFSVGLFPRVGYAFSENWMVGLRTGYNRTKVENDLNQQPNFNQSESKTEAFTFAPYVRKYYSWGKNLLFYAQGEAGYTGSWSENITDETNRSTSEADQFYVAFRPGITFFVSQKLALESSFGILQYSTSKSENNGAETTSNGFDFGLDSSNVFLGLSYYF</sequence>
<proteinExistence type="predicted"/>
<evidence type="ECO:0000313" key="5">
    <source>
        <dbReference type="Proteomes" id="UP000502928"/>
    </source>
</evidence>
<gene>
    <name evidence="4" type="ORF">GVT53_15255</name>
</gene>
<reference evidence="4 5" key="1">
    <citation type="submission" date="2020-02" db="EMBL/GenBank/DDBJ databases">
        <title>Complete genome of Muricauda sp. 501str8.</title>
        <authorList>
            <person name="Dong B."/>
            <person name="Zhu S."/>
            <person name="Yang J."/>
            <person name="Chen J."/>
        </authorList>
    </citation>
    <scope>NUCLEOTIDE SEQUENCE [LARGE SCALE GENOMIC DNA]</scope>
    <source>
        <strain evidence="4 5">501str8</strain>
    </source>
</reference>
<name>A0A6G7J617_9FLAO</name>